<accession>A0A0S4JA77</accession>
<feature type="chain" id="PRO_5006622154" evidence="1">
    <location>
        <begin position="24"/>
        <end position="509"/>
    </location>
</feature>
<keyword evidence="3" id="KW-1185">Reference proteome</keyword>
<dbReference type="Gene3D" id="3.80.10.10">
    <property type="entry name" value="Ribonuclease Inhibitor"/>
    <property type="match status" value="1"/>
</dbReference>
<dbReference type="EMBL" id="CYKH01001454">
    <property type="protein sequence ID" value="CUG87170.1"/>
    <property type="molecule type" value="Genomic_DNA"/>
</dbReference>
<dbReference type="InterPro" id="IPR032675">
    <property type="entry name" value="LRR_dom_sf"/>
</dbReference>
<proteinExistence type="predicted"/>
<dbReference type="VEuPathDB" id="TriTrypDB:BSAL_08985"/>
<dbReference type="AlphaFoldDB" id="A0A0S4JA77"/>
<dbReference type="OrthoDB" id="1416801at2759"/>
<feature type="signal peptide" evidence="1">
    <location>
        <begin position="1"/>
        <end position="23"/>
    </location>
</feature>
<organism evidence="2 3">
    <name type="scientific">Bodo saltans</name>
    <name type="common">Flagellated protozoan</name>
    <dbReference type="NCBI Taxonomy" id="75058"/>
    <lineage>
        <taxon>Eukaryota</taxon>
        <taxon>Discoba</taxon>
        <taxon>Euglenozoa</taxon>
        <taxon>Kinetoplastea</taxon>
        <taxon>Metakinetoplastina</taxon>
        <taxon>Eubodonida</taxon>
        <taxon>Bodonidae</taxon>
        <taxon>Bodo</taxon>
    </lineage>
</organism>
<evidence type="ECO:0000313" key="2">
    <source>
        <dbReference type="EMBL" id="CUG87170.1"/>
    </source>
</evidence>
<dbReference type="SUPFAM" id="SSF52058">
    <property type="entry name" value="L domain-like"/>
    <property type="match status" value="1"/>
</dbReference>
<evidence type="ECO:0000256" key="1">
    <source>
        <dbReference type="SAM" id="SignalP"/>
    </source>
</evidence>
<gene>
    <name evidence="2" type="ORF">BSAL_08985</name>
</gene>
<dbReference type="Proteomes" id="UP000051952">
    <property type="component" value="Unassembled WGS sequence"/>
</dbReference>
<dbReference type="InterPro" id="IPR001611">
    <property type="entry name" value="Leu-rich_rpt"/>
</dbReference>
<reference evidence="3" key="1">
    <citation type="submission" date="2015-09" db="EMBL/GenBank/DDBJ databases">
        <authorList>
            <consortium name="Pathogen Informatics"/>
        </authorList>
    </citation>
    <scope>NUCLEOTIDE SEQUENCE [LARGE SCALE GENOMIC DNA]</scope>
    <source>
        <strain evidence="3">Lake Konstanz</strain>
    </source>
</reference>
<sequence length="509" mass="53607">MVPPNHLLLQHLFLLVIVCSIVASSSSLSCPCIAPHYETLMDLYDATNGTYWSTQTGWGYIAQCWSGITCGGASNSDVIQLDLKMNQLSGTLPASLAQLASLEYLDLSSNKLVGSLPEAWSQLTALRFLYLSSNYLYGVFPTPWAAAVATNSSSSNSSNASSSSSGMVNIRIMSLNNNCLFGALPLSITFGSAFPSLTRLDLCNTKLKGGRSLMACTGSTSNSNRWPTACDLLPAPPRTLTKSRRQEVSGGSFTISSTVSQSYSTSCPSRLTVQFPSPSSSWSDSSYVAQMCRFSATRTRCSHAVPLALLGLMNNNSIISSSSNTSKGSEEVVVTGNYNNESSNSWTLMLASSMLLFIPAPSSSPSSASSFDSSSGSDDTENVIGGRLTVMFPFISSVGWALTSTSTDVSVSVARSTNATAQGTGGSNTSSLDNIQRGNITYTMPYSPTYSNNTVFTLIATCLDSEPSPMAPTIRVEIHWPPPPPTRSSVSSGANVAASLGSGLSMMAG</sequence>
<dbReference type="Pfam" id="PF13855">
    <property type="entry name" value="LRR_8"/>
    <property type="match status" value="1"/>
</dbReference>
<feature type="non-terminal residue" evidence="2">
    <location>
        <position position="509"/>
    </location>
</feature>
<keyword evidence="1" id="KW-0732">Signal</keyword>
<dbReference type="PANTHER" id="PTHR48065">
    <property type="entry name" value="OS10G0469600 PROTEIN"/>
    <property type="match status" value="1"/>
</dbReference>
<protein>
    <submittedName>
        <fullName evidence="2">GP46-like surface antigen, putative</fullName>
    </submittedName>
</protein>
<name>A0A0S4JA77_BODSA</name>
<evidence type="ECO:0000313" key="3">
    <source>
        <dbReference type="Proteomes" id="UP000051952"/>
    </source>
</evidence>